<reference evidence="1 2" key="1">
    <citation type="submission" date="2023-12" db="EMBL/GenBank/DDBJ databases">
        <title>Streptomyces sp. V4-01.</title>
        <authorList>
            <person name="Somphong A."/>
            <person name="Phongsopitanun W."/>
        </authorList>
    </citation>
    <scope>NUCLEOTIDE SEQUENCE [LARGE SCALE GENOMIC DNA]</scope>
    <source>
        <strain evidence="1 2">V4-01</strain>
    </source>
</reference>
<evidence type="ECO:0000313" key="1">
    <source>
        <dbReference type="EMBL" id="MEE4546781.1"/>
    </source>
</evidence>
<dbReference type="InterPro" id="IPR008983">
    <property type="entry name" value="Tumour_necrosis_fac-like_dom"/>
</dbReference>
<keyword evidence="2" id="KW-1185">Reference proteome</keyword>
<evidence type="ECO:0000313" key="2">
    <source>
        <dbReference type="Proteomes" id="UP001344658"/>
    </source>
</evidence>
<organism evidence="1 2">
    <name type="scientific">Actinacidiphila polyblastidii</name>
    <dbReference type="NCBI Taxonomy" id="3110430"/>
    <lineage>
        <taxon>Bacteria</taxon>
        <taxon>Bacillati</taxon>
        <taxon>Actinomycetota</taxon>
        <taxon>Actinomycetes</taxon>
        <taxon>Kitasatosporales</taxon>
        <taxon>Streptomycetaceae</taxon>
        <taxon>Actinacidiphila</taxon>
    </lineage>
</organism>
<dbReference type="EMBL" id="JAZEWV010000053">
    <property type="protein sequence ID" value="MEE4546781.1"/>
    <property type="molecule type" value="Genomic_DNA"/>
</dbReference>
<dbReference type="RefSeq" id="WP_330800565.1">
    <property type="nucleotide sequence ID" value="NZ_JAZEWV010000053.1"/>
</dbReference>
<protein>
    <recommendedName>
        <fullName evidence="3">C1q domain-containing protein</fullName>
    </recommendedName>
</protein>
<proteinExistence type="predicted"/>
<accession>A0ABU7PLS6</accession>
<evidence type="ECO:0008006" key="3">
    <source>
        <dbReference type="Google" id="ProtNLM"/>
    </source>
</evidence>
<gene>
    <name evidence="1" type="ORF">V2S66_33055</name>
</gene>
<dbReference type="Gene3D" id="2.60.120.40">
    <property type="match status" value="1"/>
</dbReference>
<dbReference type="Proteomes" id="UP001344658">
    <property type="component" value="Unassembled WGS sequence"/>
</dbReference>
<comment type="caution">
    <text evidence="1">The sequence shown here is derived from an EMBL/GenBank/DDBJ whole genome shotgun (WGS) entry which is preliminary data.</text>
</comment>
<sequence>MGRTVPSPPTETPGIYQTSALWNAQVRDLNNFALGAPVFAGYASSSQSIPGSNAMTALTLDTERFDLDGGHSTVTNTSRYTATVPGTYFVIATVGWSANATGDRRLQVGLNGAAVIGSGVSFDPSQVVLCGMQTSAFVTMNGSTDYVEAMAAHTAGTTLSTTGGGVFAPSLCVLWISR</sequence>
<name>A0ABU7PLS6_9ACTN</name>